<proteinExistence type="predicted"/>
<evidence type="ECO:0008006" key="3">
    <source>
        <dbReference type="Google" id="ProtNLM"/>
    </source>
</evidence>
<reference evidence="2" key="1">
    <citation type="submission" date="2016-10" db="EMBL/GenBank/DDBJ databases">
        <title>Sequence of Gallionella enrichment culture.</title>
        <authorList>
            <person name="Poehlein A."/>
            <person name="Muehling M."/>
            <person name="Daniel R."/>
        </authorList>
    </citation>
    <scope>NUCLEOTIDE SEQUENCE</scope>
</reference>
<protein>
    <recommendedName>
        <fullName evidence="3">ATP synthase I chain</fullName>
    </recommendedName>
</protein>
<keyword evidence="1" id="KW-0472">Membrane</keyword>
<accession>A0A1J5QRH4</accession>
<keyword evidence="1" id="KW-0812">Transmembrane</keyword>
<gene>
    <name evidence="2" type="ORF">GALL_321460</name>
</gene>
<feature type="transmembrane region" description="Helical" evidence="1">
    <location>
        <begin position="91"/>
        <end position="111"/>
    </location>
</feature>
<comment type="caution">
    <text evidence="2">The sequence shown here is derived from an EMBL/GenBank/DDBJ whole genome shotgun (WGS) entry which is preliminary data.</text>
</comment>
<evidence type="ECO:0000313" key="2">
    <source>
        <dbReference type="EMBL" id="OIQ86016.1"/>
    </source>
</evidence>
<dbReference type="AlphaFoldDB" id="A0A1J5QRH4"/>
<keyword evidence="1" id="KW-1133">Transmembrane helix</keyword>
<name>A0A1J5QRH4_9ZZZZ</name>
<feature type="transmembrane region" description="Helical" evidence="1">
    <location>
        <begin position="117"/>
        <end position="136"/>
    </location>
</feature>
<organism evidence="2">
    <name type="scientific">mine drainage metagenome</name>
    <dbReference type="NCBI Taxonomy" id="410659"/>
    <lineage>
        <taxon>unclassified sequences</taxon>
        <taxon>metagenomes</taxon>
        <taxon>ecological metagenomes</taxon>
    </lineage>
</organism>
<sequence>MTSADSSGRTPGPARGARPSAAAEVFRAALRSMLRLLVLLLAVGGAAGWATRGLPGVWGALIGVGITLVFSGTTVVAMLRTAEATATTTAAVVMGSWLAKMIVVIVVLAVIRDQNFYDRTVLAAVLAVGVVGSALLDYRAVLRGRVPYVESQTDPKVPGPDDRQA</sequence>
<dbReference type="EMBL" id="MLJW01000506">
    <property type="protein sequence ID" value="OIQ86016.1"/>
    <property type="molecule type" value="Genomic_DNA"/>
</dbReference>
<evidence type="ECO:0000256" key="1">
    <source>
        <dbReference type="SAM" id="Phobius"/>
    </source>
</evidence>
<feature type="transmembrane region" description="Helical" evidence="1">
    <location>
        <begin position="57"/>
        <end position="79"/>
    </location>
</feature>
<feature type="transmembrane region" description="Helical" evidence="1">
    <location>
        <begin position="33"/>
        <end position="51"/>
    </location>
</feature>